<evidence type="ECO:0000313" key="1">
    <source>
        <dbReference type="EMBL" id="CAH1444651.1"/>
    </source>
</evidence>
<evidence type="ECO:0000313" key="2">
    <source>
        <dbReference type="Proteomes" id="UP001157418"/>
    </source>
</evidence>
<accession>A0AAU9P3T8</accession>
<keyword evidence="2" id="KW-1185">Reference proteome</keyword>
<dbReference type="EMBL" id="CAKMRJ010005523">
    <property type="protein sequence ID" value="CAH1444651.1"/>
    <property type="molecule type" value="Genomic_DNA"/>
</dbReference>
<reference evidence="1 2" key="1">
    <citation type="submission" date="2022-01" db="EMBL/GenBank/DDBJ databases">
        <authorList>
            <person name="Xiong W."/>
            <person name="Schranz E."/>
        </authorList>
    </citation>
    <scope>NUCLEOTIDE SEQUENCE [LARGE SCALE GENOMIC DNA]</scope>
</reference>
<organism evidence="1 2">
    <name type="scientific">Lactuca virosa</name>
    <dbReference type="NCBI Taxonomy" id="75947"/>
    <lineage>
        <taxon>Eukaryota</taxon>
        <taxon>Viridiplantae</taxon>
        <taxon>Streptophyta</taxon>
        <taxon>Embryophyta</taxon>
        <taxon>Tracheophyta</taxon>
        <taxon>Spermatophyta</taxon>
        <taxon>Magnoliopsida</taxon>
        <taxon>eudicotyledons</taxon>
        <taxon>Gunneridae</taxon>
        <taxon>Pentapetalae</taxon>
        <taxon>asterids</taxon>
        <taxon>campanulids</taxon>
        <taxon>Asterales</taxon>
        <taxon>Asteraceae</taxon>
        <taxon>Cichorioideae</taxon>
        <taxon>Cichorieae</taxon>
        <taxon>Lactucinae</taxon>
        <taxon>Lactuca</taxon>
    </lineage>
</organism>
<proteinExistence type="predicted"/>
<dbReference type="Proteomes" id="UP001157418">
    <property type="component" value="Unassembled WGS sequence"/>
</dbReference>
<dbReference type="AlphaFoldDB" id="A0AAU9P3T8"/>
<protein>
    <submittedName>
        <fullName evidence="1">Uncharacterized protein</fullName>
    </submittedName>
</protein>
<gene>
    <name evidence="1" type="ORF">LVIROSA_LOCUS30465</name>
</gene>
<comment type="caution">
    <text evidence="1">The sequence shown here is derived from an EMBL/GenBank/DDBJ whole genome shotgun (WGS) entry which is preliminary data.</text>
</comment>
<sequence length="115" mass="12446">MAWDGLSGMELLELLTKLSNFQIFCRVWVVSRMCFAGEESGREVLRKAMFVGAFDPNDVGSTSSHSGEMVDAIDSFLSCDYASMMKLGSLDIGGLRQLCADDDNEGAGPSSNNFS</sequence>
<name>A0AAU9P3T8_9ASTR</name>